<dbReference type="InterPro" id="IPR036779">
    <property type="entry name" value="LysM_dom_sf"/>
</dbReference>
<dbReference type="AlphaFoldDB" id="X0V905"/>
<feature type="non-terminal residue" evidence="3">
    <location>
        <position position="1"/>
    </location>
</feature>
<dbReference type="InterPro" id="IPR018392">
    <property type="entry name" value="LysM"/>
</dbReference>
<dbReference type="PANTHER" id="PTHR34700:SF4">
    <property type="entry name" value="PHAGE-LIKE ELEMENT PBSX PROTEIN XKDP"/>
    <property type="match status" value="1"/>
</dbReference>
<reference evidence="3" key="1">
    <citation type="journal article" date="2014" name="Front. Microbiol.">
        <title>High frequency of phylogenetically diverse reductive dehalogenase-homologous genes in deep subseafloor sedimentary metagenomes.</title>
        <authorList>
            <person name="Kawai M."/>
            <person name="Futagami T."/>
            <person name="Toyoda A."/>
            <person name="Takaki Y."/>
            <person name="Nishi S."/>
            <person name="Hori S."/>
            <person name="Arai W."/>
            <person name="Tsubouchi T."/>
            <person name="Morono Y."/>
            <person name="Uchiyama I."/>
            <person name="Ito T."/>
            <person name="Fujiyama A."/>
            <person name="Inagaki F."/>
            <person name="Takami H."/>
        </authorList>
    </citation>
    <scope>NUCLEOTIDE SEQUENCE</scope>
    <source>
        <strain evidence="3">Expedition CK06-06</strain>
    </source>
</reference>
<dbReference type="InterPro" id="IPR052196">
    <property type="entry name" value="Bact_Kbp"/>
</dbReference>
<feature type="compositionally biased region" description="Pro residues" evidence="1">
    <location>
        <begin position="1"/>
        <end position="12"/>
    </location>
</feature>
<evidence type="ECO:0000313" key="3">
    <source>
        <dbReference type="EMBL" id="GAG07837.1"/>
    </source>
</evidence>
<dbReference type="CDD" id="cd00118">
    <property type="entry name" value="LysM"/>
    <property type="match status" value="1"/>
</dbReference>
<dbReference type="Pfam" id="PF01476">
    <property type="entry name" value="LysM"/>
    <property type="match status" value="1"/>
</dbReference>
<name>X0V905_9ZZZZ</name>
<accession>X0V905</accession>
<dbReference type="Gene3D" id="3.10.350.10">
    <property type="entry name" value="LysM domain"/>
    <property type="match status" value="1"/>
</dbReference>
<feature type="domain" description="LysM" evidence="2">
    <location>
        <begin position="100"/>
        <end position="151"/>
    </location>
</feature>
<dbReference type="PROSITE" id="PS51782">
    <property type="entry name" value="LYSM"/>
    <property type="match status" value="1"/>
</dbReference>
<gene>
    <name evidence="3" type="ORF">S01H1_34961</name>
</gene>
<comment type="caution">
    <text evidence="3">The sequence shown here is derived from an EMBL/GenBank/DDBJ whole genome shotgun (WGS) entry which is preliminary data.</text>
</comment>
<dbReference type="SUPFAM" id="SSF54106">
    <property type="entry name" value="LysM domain"/>
    <property type="match status" value="1"/>
</dbReference>
<feature type="region of interest" description="Disordered" evidence="1">
    <location>
        <begin position="1"/>
        <end position="34"/>
    </location>
</feature>
<dbReference type="SMART" id="SM00257">
    <property type="entry name" value="LysM"/>
    <property type="match status" value="1"/>
</dbReference>
<dbReference type="PANTHER" id="PTHR34700">
    <property type="entry name" value="POTASSIUM BINDING PROTEIN KBP"/>
    <property type="match status" value="1"/>
</dbReference>
<organism evidence="3">
    <name type="scientific">marine sediment metagenome</name>
    <dbReference type="NCBI Taxonomy" id="412755"/>
    <lineage>
        <taxon>unclassified sequences</taxon>
        <taxon>metagenomes</taxon>
        <taxon>ecological metagenomes</taxon>
    </lineage>
</organism>
<proteinExistence type="predicted"/>
<sequence>ARFPSSPAPEPTPSGQATTSPRSPRKVYGPGREREYRRIYQANRGKLPNASTVSPGQQLVIPPLAPSQPAGRLAAAPQPARRPYTEMTLEAMSNRFRRGRKYVVRSGDSLTDIARRELGSASRLVVRRLYEANRDRITDPNRLPVGLALRIPG</sequence>
<dbReference type="EMBL" id="BARS01021804">
    <property type="protein sequence ID" value="GAG07837.1"/>
    <property type="molecule type" value="Genomic_DNA"/>
</dbReference>
<protein>
    <recommendedName>
        <fullName evidence="2">LysM domain-containing protein</fullName>
    </recommendedName>
</protein>
<evidence type="ECO:0000259" key="2">
    <source>
        <dbReference type="PROSITE" id="PS51782"/>
    </source>
</evidence>
<feature type="compositionally biased region" description="Polar residues" evidence="1">
    <location>
        <begin position="13"/>
        <end position="22"/>
    </location>
</feature>
<evidence type="ECO:0000256" key="1">
    <source>
        <dbReference type="SAM" id="MobiDB-lite"/>
    </source>
</evidence>